<organism evidence="1 2">
    <name type="scientific">Heterodera trifolii</name>
    <dbReference type="NCBI Taxonomy" id="157864"/>
    <lineage>
        <taxon>Eukaryota</taxon>
        <taxon>Metazoa</taxon>
        <taxon>Ecdysozoa</taxon>
        <taxon>Nematoda</taxon>
        <taxon>Chromadorea</taxon>
        <taxon>Rhabditida</taxon>
        <taxon>Tylenchina</taxon>
        <taxon>Tylenchomorpha</taxon>
        <taxon>Tylenchoidea</taxon>
        <taxon>Heteroderidae</taxon>
        <taxon>Heteroderinae</taxon>
        <taxon>Heterodera</taxon>
    </lineage>
</organism>
<proteinExistence type="predicted"/>
<dbReference type="Proteomes" id="UP001620626">
    <property type="component" value="Unassembled WGS sequence"/>
</dbReference>
<sequence length="203" mass="24502">MSAFAIGPFADQPIIRQNAVQLRARTLADLSRSFAVGDTSPSPNTALSYKMRSWSWRTFRQSRLDDVSYPDDWFHFGTSYRTFPVLEKFDRRDYAAIPYTYWSRAYCTELYPSDRTEMYRRIYEPYRDEYSYKLWNASRRALLSRDNRVIGTKTKRHNFIGHRVAYPSSNLTSYIYWARYQNYWYQTDDEQTERNRTNLLREI</sequence>
<keyword evidence="2" id="KW-1185">Reference proteome</keyword>
<accession>A0ABD2K581</accession>
<dbReference type="EMBL" id="JBICBT010000830">
    <property type="protein sequence ID" value="KAL3097978.1"/>
    <property type="molecule type" value="Genomic_DNA"/>
</dbReference>
<protein>
    <submittedName>
        <fullName evidence="1">Uncharacterized protein</fullName>
    </submittedName>
</protein>
<evidence type="ECO:0000313" key="2">
    <source>
        <dbReference type="Proteomes" id="UP001620626"/>
    </source>
</evidence>
<gene>
    <name evidence="1" type="ORF">niasHT_027523</name>
</gene>
<evidence type="ECO:0000313" key="1">
    <source>
        <dbReference type="EMBL" id="KAL3097978.1"/>
    </source>
</evidence>
<reference evidence="1 2" key="1">
    <citation type="submission" date="2024-10" db="EMBL/GenBank/DDBJ databases">
        <authorList>
            <person name="Kim D."/>
        </authorList>
    </citation>
    <scope>NUCLEOTIDE SEQUENCE [LARGE SCALE GENOMIC DNA]</scope>
    <source>
        <strain evidence="1">BH-2024</strain>
    </source>
</reference>
<comment type="caution">
    <text evidence="1">The sequence shown here is derived from an EMBL/GenBank/DDBJ whole genome shotgun (WGS) entry which is preliminary data.</text>
</comment>
<name>A0ABD2K581_9BILA</name>
<dbReference type="AlphaFoldDB" id="A0ABD2K581"/>